<organism evidence="9 10">
    <name type="scientific">Tetranychus urticae</name>
    <name type="common">Two-spotted spider mite</name>
    <dbReference type="NCBI Taxonomy" id="32264"/>
    <lineage>
        <taxon>Eukaryota</taxon>
        <taxon>Metazoa</taxon>
        <taxon>Ecdysozoa</taxon>
        <taxon>Arthropoda</taxon>
        <taxon>Chelicerata</taxon>
        <taxon>Arachnida</taxon>
        <taxon>Acari</taxon>
        <taxon>Acariformes</taxon>
        <taxon>Trombidiformes</taxon>
        <taxon>Prostigmata</taxon>
        <taxon>Eleutherengona</taxon>
        <taxon>Raphignathae</taxon>
        <taxon>Tetranychoidea</taxon>
        <taxon>Tetranychidae</taxon>
        <taxon>Tetranychus</taxon>
    </lineage>
</organism>
<dbReference type="AlphaFoldDB" id="T1L223"/>
<sequence length="378" mass="41460">MKESKSDAHLLIHVGIKNDDDDDVKVLRSDGKNSFLGNRDVLKYGSLITLTVQNCTLNLLMRVSRTQKELFITSTAVILAEFIKLITCICMVHSNEGSSQGAINIINNQIIKRPLDTLKVAVPSIVYYIQNNLLYVGATHLDAATCQITYQLKILTTALFSVAMLNKRLYPHQWLALLLLFTGVALVQLQQQSTSSDSHPSPSSSSSNSEVVSSPHKDNHENQSPFIGFMAILTACGLSGFAGVYFEKILKGSAEVSLWIRNVQLSALTIPFGLIGILFTDLGPISEKGFFYGYNFLVWTVIILQALGGLICAVVVKYADNILKGFATSLAIVLSCIVSIYFLNFHPTMQFVLGALIVMASVFLYGRQVPTKNLSKPS</sequence>
<dbReference type="EMBL" id="CAEY01000924">
    <property type="status" value="NOT_ANNOTATED_CDS"/>
    <property type="molecule type" value="Genomic_DNA"/>
</dbReference>
<evidence type="ECO:0000256" key="2">
    <source>
        <dbReference type="ARBA" id="ARBA00009976"/>
    </source>
</evidence>
<dbReference type="Proteomes" id="UP000015104">
    <property type="component" value="Unassembled WGS sequence"/>
</dbReference>
<proteinExistence type="inferred from homology"/>
<keyword evidence="6 8" id="KW-0472">Membrane</keyword>
<dbReference type="InterPro" id="IPR007271">
    <property type="entry name" value="Nuc_sug_transpt"/>
</dbReference>
<keyword evidence="5 8" id="KW-1133">Transmembrane helix</keyword>
<dbReference type="GO" id="GO:0015165">
    <property type="term" value="F:pyrimidine nucleotide-sugar transmembrane transporter activity"/>
    <property type="evidence" value="ECO:0007669"/>
    <property type="project" value="InterPro"/>
</dbReference>
<feature type="region of interest" description="Disordered" evidence="7">
    <location>
        <begin position="193"/>
        <end position="219"/>
    </location>
</feature>
<dbReference type="InterPro" id="IPR037185">
    <property type="entry name" value="EmrE-like"/>
</dbReference>
<dbReference type="SUPFAM" id="SSF103481">
    <property type="entry name" value="Multidrug resistance efflux transporter EmrE"/>
    <property type="match status" value="1"/>
</dbReference>
<accession>T1L223</accession>
<dbReference type="eggNOG" id="KOG2234">
    <property type="taxonomic scope" value="Eukaryota"/>
</dbReference>
<reference evidence="10" key="1">
    <citation type="submission" date="2011-08" db="EMBL/GenBank/DDBJ databases">
        <authorList>
            <person name="Rombauts S."/>
        </authorList>
    </citation>
    <scope>NUCLEOTIDE SEQUENCE</scope>
    <source>
        <strain evidence="10">London</strain>
    </source>
</reference>
<evidence type="ECO:0000256" key="8">
    <source>
        <dbReference type="SAM" id="Phobius"/>
    </source>
</evidence>
<dbReference type="Pfam" id="PF04142">
    <property type="entry name" value="Nuc_sug_transp"/>
    <property type="match status" value="1"/>
</dbReference>
<dbReference type="HOGENOM" id="CLU_024645_1_0_1"/>
<comment type="similarity">
    <text evidence="2">Belongs to the nucleotide-sugar transporter family. SLC35A subfamily.</text>
</comment>
<evidence type="ECO:0000313" key="10">
    <source>
        <dbReference type="Proteomes" id="UP000015104"/>
    </source>
</evidence>
<dbReference type="EnsemblMetazoa" id="tetur32g01750.1">
    <property type="protein sequence ID" value="tetur32g01750.1"/>
    <property type="gene ID" value="tetur32g01750"/>
</dbReference>
<evidence type="ECO:0000256" key="3">
    <source>
        <dbReference type="ARBA" id="ARBA00022597"/>
    </source>
</evidence>
<name>T1L223_TETUR</name>
<feature type="transmembrane region" description="Helical" evidence="8">
    <location>
        <begin position="226"/>
        <end position="246"/>
    </location>
</feature>
<evidence type="ECO:0000256" key="7">
    <source>
        <dbReference type="SAM" id="MobiDB-lite"/>
    </source>
</evidence>
<feature type="transmembrane region" description="Helical" evidence="8">
    <location>
        <begin position="258"/>
        <end position="279"/>
    </location>
</feature>
<feature type="transmembrane region" description="Helical" evidence="8">
    <location>
        <begin position="323"/>
        <end position="343"/>
    </location>
</feature>
<dbReference type="GO" id="GO:0000139">
    <property type="term" value="C:Golgi membrane"/>
    <property type="evidence" value="ECO:0007669"/>
    <property type="project" value="InterPro"/>
</dbReference>
<evidence type="ECO:0008006" key="11">
    <source>
        <dbReference type="Google" id="ProtNLM"/>
    </source>
</evidence>
<dbReference type="STRING" id="32264.T1L223"/>
<feature type="compositionally biased region" description="Low complexity" evidence="7">
    <location>
        <begin position="193"/>
        <end position="214"/>
    </location>
</feature>
<reference evidence="9" key="2">
    <citation type="submission" date="2015-06" db="UniProtKB">
        <authorList>
            <consortium name="EnsemblMetazoa"/>
        </authorList>
    </citation>
    <scope>IDENTIFICATION</scope>
</reference>
<dbReference type="PANTHER" id="PTHR10231">
    <property type="entry name" value="NUCLEOTIDE-SUGAR TRANSMEMBRANE TRANSPORTER"/>
    <property type="match status" value="1"/>
</dbReference>
<keyword evidence="3" id="KW-0762">Sugar transport</keyword>
<keyword evidence="3" id="KW-0813">Transport</keyword>
<evidence type="ECO:0000256" key="6">
    <source>
        <dbReference type="ARBA" id="ARBA00023136"/>
    </source>
</evidence>
<feature type="transmembrane region" description="Helical" evidence="8">
    <location>
        <begin position="291"/>
        <end position="316"/>
    </location>
</feature>
<evidence type="ECO:0000256" key="5">
    <source>
        <dbReference type="ARBA" id="ARBA00022989"/>
    </source>
</evidence>
<protein>
    <recommendedName>
        <fullName evidence="11">UDP-N-acetylglucosamine transporter</fullName>
    </recommendedName>
</protein>
<feature type="transmembrane region" description="Helical" evidence="8">
    <location>
        <begin position="174"/>
        <end position="191"/>
    </location>
</feature>
<evidence type="ECO:0000256" key="1">
    <source>
        <dbReference type="ARBA" id="ARBA00004141"/>
    </source>
</evidence>
<keyword evidence="10" id="KW-1185">Reference proteome</keyword>
<keyword evidence="4 8" id="KW-0812">Transmembrane</keyword>
<feature type="transmembrane region" description="Helical" evidence="8">
    <location>
        <begin position="349"/>
        <end position="366"/>
    </location>
</feature>
<dbReference type="NCBIfam" id="TIGR00803">
    <property type="entry name" value="nst"/>
    <property type="match status" value="1"/>
</dbReference>
<evidence type="ECO:0000313" key="9">
    <source>
        <dbReference type="EnsemblMetazoa" id="tetur32g01750.1"/>
    </source>
</evidence>
<comment type="subcellular location">
    <subcellularLocation>
        <location evidence="1">Membrane</location>
        <topology evidence="1">Multi-pass membrane protein</topology>
    </subcellularLocation>
</comment>
<dbReference type="PIRSF" id="PIRSF005799">
    <property type="entry name" value="UDP-gal_transpt"/>
    <property type="match status" value="1"/>
</dbReference>
<evidence type="ECO:0000256" key="4">
    <source>
        <dbReference type="ARBA" id="ARBA00022692"/>
    </source>
</evidence>